<keyword evidence="2" id="KW-1185">Reference proteome</keyword>
<gene>
    <name evidence="1" type="ORF">ACFODK_15035</name>
</gene>
<dbReference type="EMBL" id="JBHRSU010000037">
    <property type="protein sequence ID" value="MFC3102203.1"/>
    <property type="molecule type" value="Genomic_DNA"/>
</dbReference>
<comment type="caution">
    <text evidence="1">The sequence shown here is derived from an EMBL/GenBank/DDBJ whole genome shotgun (WGS) entry which is preliminary data.</text>
</comment>
<accession>A0ABV7EHM3</accession>
<dbReference type="RefSeq" id="WP_336918174.1">
    <property type="nucleotide sequence ID" value="NZ_JBANRN010000004.1"/>
</dbReference>
<evidence type="ECO:0008006" key="3">
    <source>
        <dbReference type="Google" id="ProtNLM"/>
    </source>
</evidence>
<name>A0ABV7EHM3_9SPHN</name>
<reference evidence="2" key="1">
    <citation type="journal article" date="2019" name="Int. J. Syst. Evol. Microbiol.">
        <title>The Global Catalogue of Microorganisms (GCM) 10K type strain sequencing project: providing services to taxonomists for standard genome sequencing and annotation.</title>
        <authorList>
            <consortium name="The Broad Institute Genomics Platform"/>
            <consortium name="The Broad Institute Genome Sequencing Center for Infectious Disease"/>
            <person name="Wu L."/>
            <person name="Ma J."/>
        </authorList>
    </citation>
    <scope>NUCLEOTIDE SEQUENCE [LARGE SCALE GENOMIC DNA]</scope>
    <source>
        <strain evidence="2">KCTC 52606</strain>
    </source>
</reference>
<sequence>MRVHPAIAALRSDRAPQRHAQAAMTAALDGWRAEPEAARVLAQFKQFGGGARLEECPALDAMFTGQGAAEAAMASLVRHFCEGIASHPLAHPPFRNGFDGKASSLLLARSGRASLVLQAREPGAYAYSSVTFFDDLRYEAVLAGRAEAAILRIHGPLEQVRFTEEALALEGGVRLGLACASEAMRVTHVERRLVTLSLVQASATPNPAREYDRDTGRLLHLSAGSLATSRREMMVALLGRMQRRDAAPVLAGMALREHDRGLRWQALRECLALDTAQGFAALARIARNPADNLYAEAAALHARLLEDYPQLGEVEIA</sequence>
<organism evidence="1 2">
    <name type="scientific">Alteraurantiacibacter lauratis</name>
    <dbReference type="NCBI Taxonomy" id="2054627"/>
    <lineage>
        <taxon>Bacteria</taxon>
        <taxon>Pseudomonadati</taxon>
        <taxon>Pseudomonadota</taxon>
        <taxon>Alphaproteobacteria</taxon>
        <taxon>Sphingomonadales</taxon>
        <taxon>Erythrobacteraceae</taxon>
        <taxon>Alteraurantiacibacter</taxon>
    </lineage>
</organism>
<evidence type="ECO:0000313" key="2">
    <source>
        <dbReference type="Proteomes" id="UP001595378"/>
    </source>
</evidence>
<proteinExistence type="predicted"/>
<dbReference type="Proteomes" id="UP001595378">
    <property type="component" value="Unassembled WGS sequence"/>
</dbReference>
<evidence type="ECO:0000313" key="1">
    <source>
        <dbReference type="EMBL" id="MFC3102203.1"/>
    </source>
</evidence>
<protein>
    <recommendedName>
        <fullName evidence="3">DUF2336 domain-containing protein</fullName>
    </recommendedName>
</protein>